<proteinExistence type="predicted"/>
<dbReference type="AlphaFoldDB" id="A0AAD2GX08"/>
<dbReference type="Proteomes" id="UP001295794">
    <property type="component" value="Unassembled WGS sequence"/>
</dbReference>
<name>A0AAD2GX08_9AGAR</name>
<gene>
    <name evidence="2" type="ORF">MYCIT1_LOCUS3705</name>
</gene>
<accession>A0AAD2GX08</accession>
<feature type="region of interest" description="Disordered" evidence="1">
    <location>
        <begin position="1"/>
        <end position="35"/>
    </location>
</feature>
<feature type="region of interest" description="Disordered" evidence="1">
    <location>
        <begin position="148"/>
        <end position="203"/>
    </location>
</feature>
<evidence type="ECO:0000256" key="1">
    <source>
        <dbReference type="SAM" id="MobiDB-lite"/>
    </source>
</evidence>
<feature type="compositionally biased region" description="Low complexity" evidence="1">
    <location>
        <begin position="23"/>
        <end position="35"/>
    </location>
</feature>
<protein>
    <submittedName>
        <fullName evidence="2">Uncharacterized protein</fullName>
    </submittedName>
</protein>
<evidence type="ECO:0000313" key="2">
    <source>
        <dbReference type="EMBL" id="CAK5263943.1"/>
    </source>
</evidence>
<dbReference type="EMBL" id="CAVNYO010000045">
    <property type="protein sequence ID" value="CAK5263943.1"/>
    <property type="molecule type" value="Genomic_DNA"/>
</dbReference>
<feature type="compositionally biased region" description="Low complexity" evidence="1">
    <location>
        <begin position="159"/>
        <end position="192"/>
    </location>
</feature>
<evidence type="ECO:0000313" key="3">
    <source>
        <dbReference type="Proteomes" id="UP001295794"/>
    </source>
</evidence>
<comment type="caution">
    <text evidence="2">The sequence shown here is derived from an EMBL/GenBank/DDBJ whole genome shotgun (WGS) entry which is preliminary data.</text>
</comment>
<organism evidence="2 3">
    <name type="scientific">Mycena citricolor</name>
    <dbReference type="NCBI Taxonomy" id="2018698"/>
    <lineage>
        <taxon>Eukaryota</taxon>
        <taxon>Fungi</taxon>
        <taxon>Dikarya</taxon>
        <taxon>Basidiomycota</taxon>
        <taxon>Agaricomycotina</taxon>
        <taxon>Agaricomycetes</taxon>
        <taxon>Agaricomycetidae</taxon>
        <taxon>Agaricales</taxon>
        <taxon>Marasmiineae</taxon>
        <taxon>Mycenaceae</taxon>
        <taxon>Mycena</taxon>
    </lineage>
</organism>
<sequence>MNAQVPLTPVRRQSRTRTRLTWSQSHSPLSHSPAAPITDFLDLTEPDCPITVDEAPQVTEPMSNARSVKAKRRLAVQLLALDLQNSLAVPRHLPVVSYSPSTASCSAEPRSISVGSPIDLSSPFHLSEGDGNWRLTLSAGFEGGAQEDEVFDFPRPPSLRDLPSPVLSSFSSSSSSSEDECYNYSYNSSPATSPSPSPRPLTRCKTIKPLVIRKRGLKAAGRPSPGPPPTRELPEIPDEIYNLNRHFVLASSPETTPEKQDRESMLVMPTAPRRIEPCSMYTHSRSSSTNFSRPCHGGEEHEIAANYCAYAPFLEEFTGPDTSNLLSHDRLPRASIPVDVESEEWEDCNSLRSRSSCGAQSEHAETDIVEEHWPAPQSQIPVQTLRSRWSASTLSSVKSTPTAVSSPKTFSFAKRYFPRGSKPPTPSTNSKTASLLAYCPLLQPTRLSLEEPSPTKSLKPMGGIVVLNNRPSKAQRVLGMEVEEPHRTWYNDYRGRREHGGELRTPAEMLFLP</sequence>
<keyword evidence="3" id="KW-1185">Reference proteome</keyword>
<reference evidence="2" key="1">
    <citation type="submission" date="2023-11" db="EMBL/GenBank/DDBJ databases">
        <authorList>
            <person name="De Vega J J."/>
            <person name="De Vega J J."/>
        </authorList>
    </citation>
    <scope>NUCLEOTIDE SEQUENCE</scope>
</reference>